<evidence type="ECO:0000256" key="5">
    <source>
        <dbReference type="ARBA" id="ARBA00022989"/>
    </source>
</evidence>
<feature type="transmembrane region" description="Helical" evidence="7">
    <location>
        <begin position="161"/>
        <end position="180"/>
    </location>
</feature>
<keyword evidence="9" id="KW-1185">Reference proteome</keyword>
<feature type="transmembrane region" description="Helical" evidence="7">
    <location>
        <begin position="6"/>
        <end position="28"/>
    </location>
</feature>
<comment type="caution">
    <text evidence="8">The sequence shown here is derived from an EMBL/GenBank/DDBJ whole genome shotgun (WGS) entry which is preliminary data.</text>
</comment>
<dbReference type="Pfam" id="PF01810">
    <property type="entry name" value="LysE"/>
    <property type="match status" value="1"/>
</dbReference>
<keyword evidence="5 7" id="KW-1133">Transmembrane helix</keyword>
<feature type="transmembrane region" description="Helical" evidence="7">
    <location>
        <begin position="40"/>
        <end position="65"/>
    </location>
</feature>
<reference evidence="8 9" key="1">
    <citation type="journal article" date="2021" name="Sci. Rep.">
        <title>The distribution of antibiotic resistance genes in chicken gut microbiota commensals.</title>
        <authorList>
            <person name="Juricova H."/>
            <person name="Matiasovicova J."/>
            <person name="Kubasova T."/>
            <person name="Cejkova D."/>
            <person name="Rychlik I."/>
        </authorList>
    </citation>
    <scope>NUCLEOTIDE SEQUENCE [LARGE SCALE GENOMIC DNA]</scope>
    <source>
        <strain evidence="8 9">An829</strain>
    </source>
</reference>
<evidence type="ECO:0000256" key="1">
    <source>
        <dbReference type="ARBA" id="ARBA00004651"/>
    </source>
</evidence>
<proteinExistence type="inferred from homology"/>
<dbReference type="PANTHER" id="PTHR30086">
    <property type="entry name" value="ARGININE EXPORTER PROTEIN ARGO"/>
    <property type="match status" value="1"/>
</dbReference>
<evidence type="ECO:0000256" key="3">
    <source>
        <dbReference type="ARBA" id="ARBA00022475"/>
    </source>
</evidence>
<dbReference type="PANTHER" id="PTHR30086:SF14">
    <property type="entry name" value="HOMOSERINE_HOMOSERINE LACTONE EFFLUX PROTEIN"/>
    <property type="match status" value="1"/>
</dbReference>
<dbReference type="RefSeq" id="WP_205102555.1">
    <property type="nucleotide sequence ID" value="NZ_JACJJC010000008.1"/>
</dbReference>
<comment type="similarity">
    <text evidence="2">Belongs to the Rht family.</text>
</comment>
<feature type="transmembrane region" description="Helical" evidence="7">
    <location>
        <begin position="201"/>
        <end position="219"/>
    </location>
</feature>
<sequence>MNATLFALFLVTSATTIVTPGPGVLMVVMKSLQHGFRGAIWTICGTSSGTVVMALISGTGVGVVLSHSPTAYAALRIVGACYLVWLGIKSWRVRPQPPVMKVARVKLPDGSGEAPEKVRRCKAFVEGITLQLTNPVLIMFFVSLFPQFIDQKLPYAEQYAVLTAVYFVLVFGIHCGYSILTSRCRNLLNGNSTLVLHRVGGTLFLLLAVMVFYDVFWHAA</sequence>
<protein>
    <submittedName>
        <fullName evidence="8">LysE family translocator</fullName>
    </submittedName>
</protein>
<dbReference type="InterPro" id="IPR001123">
    <property type="entry name" value="LeuE-type"/>
</dbReference>
<comment type="subcellular location">
    <subcellularLocation>
        <location evidence="1">Cell membrane</location>
        <topology evidence="1">Multi-pass membrane protein</topology>
    </subcellularLocation>
</comment>
<dbReference type="PIRSF" id="PIRSF006324">
    <property type="entry name" value="LeuE"/>
    <property type="match status" value="1"/>
</dbReference>
<feature type="transmembrane region" description="Helical" evidence="7">
    <location>
        <begin position="128"/>
        <end position="149"/>
    </location>
</feature>
<keyword evidence="3" id="KW-1003">Cell membrane</keyword>
<evidence type="ECO:0000256" key="2">
    <source>
        <dbReference type="ARBA" id="ARBA00007928"/>
    </source>
</evidence>
<evidence type="ECO:0000256" key="7">
    <source>
        <dbReference type="SAM" id="Phobius"/>
    </source>
</evidence>
<keyword evidence="4 7" id="KW-0812">Transmembrane</keyword>
<evidence type="ECO:0000256" key="6">
    <source>
        <dbReference type="ARBA" id="ARBA00023136"/>
    </source>
</evidence>
<accession>A0ABS2DS09</accession>
<feature type="transmembrane region" description="Helical" evidence="7">
    <location>
        <begin position="71"/>
        <end position="88"/>
    </location>
</feature>
<dbReference type="Proteomes" id="UP000715095">
    <property type="component" value="Unassembled WGS sequence"/>
</dbReference>
<organism evidence="8 9">
    <name type="scientific">Sutterella massiliensis</name>
    <dbReference type="NCBI Taxonomy" id="1816689"/>
    <lineage>
        <taxon>Bacteria</taxon>
        <taxon>Pseudomonadati</taxon>
        <taxon>Pseudomonadota</taxon>
        <taxon>Betaproteobacteria</taxon>
        <taxon>Burkholderiales</taxon>
        <taxon>Sutterellaceae</taxon>
        <taxon>Sutterella</taxon>
    </lineage>
</organism>
<evidence type="ECO:0000256" key="4">
    <source>
        <dbReference type="ARBA" id="ARBA00022692"/>
    </source>
</evidence>
<evidence type="ECO:0000313" key="8">
    <source>
        <dbReference type="EMBL" id="MBM6704079.1"/>
    </source>
</evidence>
<dbReference type="EMBL" id="JACJJC010000008">
    <property type="protein sequence ID" value="MBM6704079.1"/>
    <property type="molecule type" value="Genomic_DNA"/>
</dbReference>
<name>A0ABS2DS09_9BURK</name>
<keyword evidence="6 7" id="KW-0472">Membrane</keyword>
<gene>
    <name evidence="8" type="ORF">H6A60_06210</name>
</gene>
<evidence type="ECO:0000313" key="9">
    <source>
        <dbReference type="Proteomes" id="UP000715095"/>
    </source>
</evidence>